<organism evidence="1 2">
    <name type="scientific">Caballeronia pedi</name>
    <dbReference type="NCBI Taxonomy" id="1777141"/>
    <lineage>
        <taxon>Bacteria</taxon>
        <taxon>Pseudomonadati</taxon>
        <taxon>Pseudomonadota</taxon>
        <taxon>Betaproteobacteria</taxon>
        <taxon>Burkholderiales</taxon>
        <taxon>Burkholderiaceae</taxon>
        <taxon>Caballeronia</taxon>
    </lineage>
</organism>
<sequence length="52" mass="6007">MCMTRARASSVKAKSPVGSLGFLHEFPVRWPMELERTTYETRRMKNINAHSP</sequence>
<evidence type="ECO:0000313" key="2">
    <source>
        <dbReference type="Proteomes" id="UP000054911"/>
    </source>
</evidence>
<comment type="caution">
    <text evidence="1">The sequence shown here is derived from an EMBL/GenBank/DDBJ whole genome shotgun (WGS) entry which is preliminary data.</text>
</comment>
<protein>
    <submittedName>
        <fullName evidence="1">Uncharacterized protein</fullName>
    </submittedName>
</protein>
<gene>
    <name evidence="1" type="ORF">AWB80_03121</name>
</gene>
<dbReference type="AlphaFoldDB" id="A0A158B7C0"/>
<accession>A0A158B7C0</accession>
<evidence type="ECO:0000313" key="1">
    <source>
        <dbReference type="EMBL" id="SAK65953.1"/>
    </source>
</evidence>
<dbReference type="Proteomes" id="UP000054911">
    <property type="component" value="Unassembled WGS sequence"/>
</dbReference>
<keyword evidence="2" id="KW-1185">Reference proteome</keyword>
<name>A0A158B7C0_9BURK</name>
<dbReference type="EMBL" id="FCOE02000009">
    <property type="protein sequence ID" value="SAK65953.1"/>
    <property type="molecule type" value="Genomic_DNA"/>
</dbReference>
<reference evidence="1" key="1">
    <citation type="submission" date="2016-01" db="EMBL/GenBank/DDBJ databases">
        <authorList>
            <person name="Peeters C."/>
        </authorList>
    </citation>
    <scope>NUCLEOTIDE SEQUENCE [LARGE SCALE GENOMIC DNA]</scope>
    <source>
        <strain evidence="1">LMG 29323</strain>
    </source>
</reference>
<proteinExistence type="predicted"/>